<dbReference type="Proteomes" id="UP000439903">
    <property type="component" value="Unassembled WGS sequence"/>
</dbReference>
<sequence>MNAPNEIFLEIFNNLRASHRSLFSCLLVNRRWCINIVPILWSEPRYYDRRLIRTCLLSLNAEEQALFIPFKIMLPNEPKPLFEYTSYITSINYYLNDGIKNWLKYEGCKVPEDAVKYSLIAMFLRTSKKLKYLTTFNYDDIAELLIDVLYKNTAIITLNLNGNQLDKAKALAEALSWF</sequence>
<comment type="caution">
    <text evidence="2">The sequence shown here is derived from an EMBL/GenBank/DDBJ whole genome shotgun (WGS) entry which is preliminary data.</text>
</comment>
<dbReference type="Gene3D" id="3.80.10.10">
    <property type="entry name" value="Ribonuclease Inhibitor"/>
    <property type="match status" value="1"/>
</dbReference>
<reference evidence="2 3" key="1">
    <citation type="journal article" date="2019" name="Environ. Microbiol.">
        <title>At the nexus of three kingdoms: the genome of the mycorrhizal fungus Gigaspora margarita provides insights into plant, endobacterial and fungal interactions.</title>
        <authorList>
            <person name="Venice F."/>
            <person name="Ghignone S."/>
            <person name="Salvioli di Fossalunga A."/>
            <person name="Amselem J."/>
            <person name="Novero M."/>
            <person name="Xianan X."/>
            <person name="Sedzielewska Toro K."/>
            <person name="Morin E."/>
            <person name="Lipzen A."/>
            <person name="Grigoriev I.V."/>
            <person name="Henrissat B."/>
            <person name="Martin F.M."/>
            <person name="Bonfante P."/>
        </authorList>
    </citation>
    <scope>NUCLEOTIDE SEQUENCE [LARGE SCALE GENOMIC DNA]</scope>
    <source>
        <strain evidence="2 3">BEG34</strain>
    </source>
</reference>
<dbReference type="Pfam" id="PF12937">
    <property type="entry name" value="F-box-like"/>
    <property type="match status" value="1"/>
</dbReference>
<evidence type="ECO:0000313" key="2">
    <source>
        <dbReference type="EMBL" id="KAF0467196.1"/>
    </source>
</evidence>
<evidence type="ECO:0000313" key="3">
    <source>
        <dbReference type="Proteomes" id="UP000439903"/>
    </source>
</evidence>
<organism evidence="2 3">
    <name type="scientific">Gigaspora margarita</name>
    <dbReference type="NCBI Taxonomy" id="4874"/>
    <lineage>
        <taxon>Eukaryota</taxon>
        <taxon>Fungi</taxon>
        <taxon>Fungi incertae sedis</taxon>
        <taxon>Mucoromycota</taxon>
        <taxon>Glomeromycotina</taxon>
        <taxon>Glomeromycetes</taxon>
        <taxon>Diversisporales</taxon>
        <taxon>Gigasporaceae</taxon>
        <taxon>Gigaspora</taxon>
    </lineage>
</organism>
<gene>
    <name evidence="2" type="ORF">F8M41_026065</name>
</gene>
<dbReference type="InterPro" id="IPR001810">
    <property type="entry name" value="F-box_dom"/>
</dbReference>
<dbReference type="EMBL" id="WTPW01000958">
    <property type="protein sequence ID" value="KAF0467196.1"/>
    <property type="molecule type" value="Genomic_DNA"/>
</dbReference>
<accession>A0A8H3XI57</accession>
<name>A0A8H3XI57_GIGMA</name>
<protein>
    <submittedName>
        <fullName evidence="2">F-box domain-containing protein</fullName>
    </submittedName>
</protein>
<dbReference type="InterPro" id="IPR032675">
    <property type="entry name" value="LRR_dom_sf"/>
</dbReference>
<dbReference type="CDD" id="cd09917">
    <property type="entry name" value="F-box_SF"/>
    <property type="match status" value="1"/>
</dbReference>
<dbReference type="SUPFAM" id="SSF81383">
    <property type="entry name" value="F-box domain"/>
    <property type="match status" value="1"/>
</dbReference>
<feature type="domain" description="F-box" evidence="1">
    <location>
        <begin position="4"/>
        <end position="43"/>
    </location>
</feature>
<proteinExistence type="predicted"/>
<evidence type="ECO:0000259" key="1">
    <source>
        <dbReference type="Pfam" id="PF12937"/>
    </source>
</evidence>
<dbReference type="AlphaFoldDB" id="A0A8H3XI57"/>
<keyword evidence="3" id="KW-1185">Reference proteome</keyword>
<dbReference type="SUPFAM" id="SSF52047">
    <property type="entry name" value="RNI-like"/>
    <property type="match status" value="1"/>
</dbReference>
<dbReference type="OrthoDB" id="10257471at2759"/>
<dbReference type="InterPro" id="IPR036047">
    <property type="entry name" value="F-box-like_dom_sf"/>
</dbReference>